<organism evidence="1 2">
    <name type="scientific">Amycolatopsis tolypomycina</name>
    <dbReference type="NCBI Taxonomy" id="208445"/>
    <lineage>
        <taxon>Bacteria</taxon>
        <taxon>Bacillati</taxon>
        <taxon>Actinomycetota</taxon>
        <taxon>Actinomycetes</taxon>
        <taxon>Pseudonocardiales</taxon>
        <taxon>Pseudonocardiaceae</taxon>
        <taxon>Amycolatopsis</taxon>
    </lineage>
</organism>
<keyword evidence="2" id="KW-1185">Reference proteome</keyword>
<dbReference type="STRING" id="208445.SAMN04489727_6205"/>
<dbReference type="RefSeq" id="WP_091313939.1">
    <property type="nucleotide sequence ID" value="NZ_FNSO01000004.1"/>
</dbReference>
<protein>
    <submittedName>
        <fullName evidence="1">Uncharacterized protein</fullName>
    </submittedName>
</protein>
<dbReference type="Proteomes" id="UP000199622">
    <property type="component" value="Unassembled WGS sequence"/>
</dbReference>
<proteinExistence type="predicted"/>
<accession>A0A1H4XIX9</accession>
<name>A0A1H4XIX9_9PSEU</name>
<evidence type="ECO:0000313" key="1">
    <source>
        <dbReference type="EMBL" id="SED05557.1"/>
    </source>
</evidence>
<reference evidence="2" key="1">
    <citation type="submission" date="2016-10" db="EMBL/GenBank/DDBJ databases">
        <authorList>
            <person name="Varghese N."/>
            <person name="Submissions S."/>
        </authorList>
    </citation>
    <scope>NUCLEOTIDE SEQUENCE [LARGE SCALE GENOMIC DNA]</scope>
    <source>
        <strain evidence="2">DSM 44544</strain>
    </source>
</reference>
<dbReference type="OrthoDB" id="3625050at2"/>
<evidence type="ECO:0000313" key="2">
    <source>
        <dbReference type="Proteomes" id="UP000199622"/>
    </source>
</evidence>
<gene>
    <name evidence="1" type="ORF">SAMN04489727_6205</name>
</gene>
<dbReference type="AlphaFoldDB" id="A0A1H4XIX9"/>
<dbReference type="EMBL" id="FNSO01000004">
    <property type="protein sequence ID" value="SED05557.1"/>
    <property type="molecule type" value="Genomic_DNA"/>
</dbReference>
<sequence length="146" mass="16286">MTGDRLLAVLRRLGATATAEDTWQLHGATWQATVIVNPERWLGLEFEARDPVTGRRATYDIDTDLYDISQESQRDFAEEIERDIVEFLENLRRGAVLRGTDGAKFVLVFPSDGAYVRVTRGRVMTKASTHADLDAAKTGGGFVRLD</sequence>